<gene>
    <name evidence="1" type="ORF">KC19_12G138900</name>
</gene>
<dbReference type="Proteomes" id="UP000822688">
    <property type="component" value="Chromosome 12"/>
</dbReference>
<proteinExistence type="predicted"/>
<keyword evidence="2" id="KW-1185">Reference proteome</keyword>
<evidence type="ECO:0000313" key="2">
    <source>
        <dbReference type="Proteomes" id="UP000822688"/>
    </source>
</evidence>
<sequence length="94" mass="10542">MTPRVVRNPARIVTARKPRMLSRLQVTLPYATFLQQSFVKTLKSLLRNCPSLLQAHPILPPPYTSGGGWVPSLTFDFTEFYLRVGVGWRGVSVG</sequence>
<name>A0A8T0G6Y0_CERPU</name>
<evidence type="ECO:0000313" key="1">
    <source>
        <dbReference type="EMBL" id="KAG0555036.1"/>
    </source>
</evidence>
<accession>A0A8T0G6Y0</accession>
<organism evidence="1 2">
    <name type="scientific">Ceratodon purpureus</name>
    <name type="common">Fire moss</name>
    <name type="synonym">Dicranum purpureum</name>
    <dbReference type="NCBI Taxonomy" id="3225"/>
    <lineage>
        <taxon>Eukaryota</taxon>
        <taxon>Viridiplantae</taxon>
        <taxon>Streptophyta</taxon>
        <taxon>Embryophyta</taxon>
        <taxon>Bryophyta</taxon>
        <taxon>Bryophytina</taxon>
        <taxon>Bryopsida</taxon>
        <taxon>Dicranidae</taxon>
        <taxon>Pseudoditrichales</taxon>
        <taxon>Ditrichaceae</taxon>
        <taxon>Ceratodon</taxon>
    </lineage>
</organism>
<dbReference type="AlphaFoldDB" id="A0A8T0G6Y0"/>
<protein>
    <submittedName>
        <fullName evidence="1">Uncharacterized protein</fullName>
    </submittedName>
</protein>
<comment type="caution">
    <text evidence="1">The sequence shown here is derived from an EMBL/GenBank/DDBJ whole genome shotgun (WGS) entry which is preliminary data.</text>
</comment>
<reference evidence="1" key="1">
    <citation type="submission" date="2020-06" db="EMBL/GenBank/DDBJ databases">
        <title>WGS assembly of Ceratodon purpureus strain R40.</title>
        <authorList>
            <person name="Carey S.B."/>
            <person name="Jenkins J."/>
            <person name="Shu S."/>
            <person name="Lovell J.T."/>
            <person name="Sreedasyam A."/>
            <person name="Maumus F."/>
            <person name="Tiley G.P."/>
            <person name="Fernandez-Pozo N."/>
            <person name="Barry K."/>
            <person name="Chen C."/>
            <person name="Wang M."/>
            <person name="Lipzen A."/>
            <person name="Daum C."/>
            <person name="Saski C.A."/>
            <person name="Payton A.C."/>
            <person name="Mcbreen J.C."/>
            <person name="Conrad R.E."/>
            <person name="Kollar L.M."/>
            <person name="Olsson S."/>
            <person name="Huttunen S."/>
            <person name="Landis J.B."/>
            <person name="Wickett N.J."/>
            <person name="Johnson M.G."/>
            <person name="Rensing S.A."/>
            <person name="Grimwood J."/>
            <person name="Schmutz J."/>
            <person name="Mcdaniel S.F."/>
        </authorList>
    </citation>
    <scope>NUCLEOTIDE SEQUENCE</scope>
    <source>
        <strain evidence="1">R40</strain>
    </source>
</reference>
<dbReference type="EMBL" id="CM026433">
    <property type="protein sequence ID" value="KAG0555036.1"/>
    <property type="molecule type" value="Genomic_DNA"/>
</dbReference>